<reference evidence="1 2" key="1">
    <citation type="submission" date="2019-02" db="EMBL/GenBank/DDBJ databases">
        <title>Deep-cultivation of Planctomycetes and their phenomic and genomic characterization uncovers novel biology.</title>
        <authorList>
            <person name="Wiegand S."/>
            <person name="Jogler M."/>
            <person name="Boedeker C."/>
            <person name="Pinto D."/>
            <person name="Vollmers J."/>
            <person name="Rivas-Marin E."/>
            <person name="Kohn T."/>
            <person name="Peeters S.H."/>
            <person name="Heuer A."/>
            <person name="Rast P."/>
            <person name="Oberbeckmann S."/>
            <person name="Bunk B."/>
            <person name="Jeske O."/>
            <person name="Meyerdierks A."/>
            <person name="Storesund J.E."/>
            <person name="Kallscheuer N."/>
            <person name="Luecker S."/>
            <person name="Lage O.M."/>
            <person name="Pohl T."/>
            <person name="Merkel B.J."/>
            <person name="Hornburger P."/>
            <person name="Mueller R.-W."/>
            <person name="Bruemmer F."/>
            <person name="Labrenz M."/>
            <person name="Spormann A.M."/>
            <person name="Op Den Camp H."/>
            <person name="Overmann J."/>
            <person name="Amann R."/>
            <person name="Jetten M.S.M."/>
            <person name="Mascher T."/>
            <person name="Medema M.H."/>
            <person name="Devos D.P."/>
            <person name="Kaster A.-K."/>
            <person name="Ovreas L."/>
            <person name="Rohde M."/>
            <person name="Galperin M.Y."/>
            <person name="Jogler C."/>
        </authorList>
    </citation>
    <scope>NUCLEOTIDE SEQUENCE [LARGE SCALE GENOMIC DNA]</scope>
    <source>
        <strain evidence="1 2">KOR42</strain>
    </source>
</reference>
<dbReference type="AlphaFoldDB" id="A0A5C5WAC8"/>
<protein>
    <submittedName>
        <fullName evidence="1">Uncharacterized protein</fullName>
    </submittedName>
</protein>
<dbReference type="RefSeq" id="WP_197441383.1">
    <property type="nucleotide sequence ID" value="NZ_SIHI01000026.1"/>
</dbReference>
<keyword evidence="2" id="KW-1185">Reference proteome</keyword>
<dbReference type="Proteomes" id="UP000317243">
    <property type="component" value="Unassembled WGS sequence"/>
</dbReference>
<comment type="caution">
    <text evidence="1">The sequence shown here is derived from an EMBL/GenBank/DDBJ whole genome shotgun (WGS) entry which is preliminary data.</text>
</comment>
<evidence type="ECO:0000313" key="1">
    <source>
        <dbReference type="EMBL" id="TWT47009.1"/>
    </source>
</evidence>
<name>A0A5C5WAC8_9PLAN</name>
<dbReference type="EMBL" id="SIHI01000026">
    <property type="protein sequence ID" value="TWT47009.1"/>
    <property type="molecule type" value="Genomic_DNA"/>
</dbReference>
<accession>A0A5C5WAC8</accession>
<sequence length="142" mass="15131">MRLAQSIVGVCVLMGAAAGFGFDNQVSAQEYRVLYPPVPVYSAAAPVYVAPAPVAFVPYGYPAPVIVNRPVVPVAPVTYVAPAPAPVVVAAPVGVTQTVRYAPHRSVVKTRTYAPLWPFPVSASRTVVRQTPYGVAYRTWGY</sequence>
<organism evidence="1 2">
    <name type="scientific">Thalassoglobus neptunius</name>
    <dbReference type="NCBI Taxonomy" id="1938619"/>
    <lineage>
        <taxon>Bacteria</taxon>
        <taxon>Pseudomonadati</taxon>
        <taxon>Planctomycetota</taxon>
        <taxon>Planctomycetia</taxon>
        <taxon>Planctomycetales</taxon>
        <taxon>Planctomycetaceae</taxon>
        <taxon>Thalassoglobus</taxon>
    </lineage>
</organism>
<evidence type="ECO:0000313" key="2">
    <source>
        <dbReference type="Proteomes" id="UP000317243"/>
    </source>
</evidence>
<gene>
    <name evidence="1" type="ORF">KOR42_42770</name>
</gene>
<proteinExistence type="predicted"/>